<dbReference type="Gene3D" id="1.10.510.10">
    <property type="entry name" value="Transferase(Phosphotransferase) domain 1"/>
    <property type="match status" value="1"/>
</dbReference>
<dbReference type="GO" id="GO:0016236">
    <property type="term" value="P:macroautophagy"/>
    <property type="evidence" value="ECO:0007669"/>
    <property type="project" value="InterPro"/>
</dbReference>
<feature type="region of interest" description="Disordered" evidence="1">
    <location>
        <begin position="124"/>
        <end position="145"/>
    </location>
</feature>
<dbReference type="AlphaFoldDB" id="A0A914RE68"/>
<proteinExistence type="predicted"/>
<dbReference type="InterPro" id="IPR011009">
    <property type="entry name" value="Kinase-like_dom_sf"/>
</dbReference>
<dbReference type="GO" id="GO:0004674">
    <property type="term" value="F:protein serine/threonine kinase activity"/>
    <property type="evidence" value="ECO:0007669"/>
    <property type="project" value="InterPro"/>
</dbReference>
<protein>
    <submittedName>
        <fullName evidence="3">Protein kinase domain-containing protein</fullName>
    </submittedName>
</protein>
<dbReference type="PANTHER" id="PTHR17583:SF0">
    <property type="entry name" value="PHOSPHOINOSITIDE 3-KINASE REGULATORY SUBUNIT 4"/>
    <property type="match status" value="1"/>
</dbReference>
<evidence type="ECO:0000313" key="3">
    <source>
        <dbReference type="WBParaSite" id="PEQ_0000304101-mRNA-1"/>
    </source>
</evidence>
<dbReference type="GO" id="GO:0045324">
    <property type="term" value="P:late endosome to vacuole transport"/>
    <property type="evidence" value="ECO:0007669"/>
    <property type="project" value="InterPro"/>
</dbReference>
<dbReference type="GO" id="GO:0071561">
    <property type="term" value="C:nucleus-vacuole junction"/>
    <property type="evidence" value="ECO:0007669"/>
    <property type="project" value="TreeGrafter"/>
</dbReference>
<keyword evidence="2" id="KW-1185">Reference proteome</keyword>
<dbReference type="GO" id="GO:0006623">
    <property type="term" value="P:protein targeting to vacuole"/>
    <property type="evidence" value="ECO:0007669"/>
    <property type="project" value="TreeGrafter"/>
</dbReference>
<feature type="compositionally biased region" description="Basic and acidic residues" evidence="1">
    <location>
        <begin position="124"/>
        <end position="137"/>
    </location>
</feature>
<dbReference type="GO" id="GO:0005770">
    <property type="term" value="C:late endosome"/>
    <property type="evidence" value="ECO:0007669"/>
    <property type="project" value="TreeGrafter"/>
</dbReference>
<dbReference type="GO" id="GO:0034271">
    <property type="term" value="C:phosphatidylinositol 3-kinase complex, class III, type I"/>
    <property type="evidence" value="ECO:0007669"/>
    <property type="project" value="TreeGrafter"/>
</dbReference>
<dbReference type="SUPFAM" id="SSF56112">
    <property type="entry name" value="Protein kinase-like (PK-like)"/>
    <property type="match status" value="1"/>
</dbReference>
<organism evidence="2 3">
    <name type="scientific">Parascaris equorum</name>
    <name type="common">Equine roundworm</name>
    <dbReference type="NCBI Taxonomy" id="6256"/>
    <lineage>
        <taxon>Eukaryota</taxon>
        <taxon>Metazoa</taxon>
        <taxon>Ecdysozoa</taxon>
        <taxon>Nematoda</taxon>
        <taxon>Chromadorea</taxon>
        <taxon>Rhabditida</taxon>
        <taxon>Spirurina</taxon>
        <taxon>Ascaridomorpha</taxon>
        <taxon>Ascaridoidea</taxon>
        <taxon>Ascarididae</taxon>
        <taxon>Parascaris</taxon>
    </lineage>
</organism>
<dbReference type="GO" id="GO:0034272">
    <property type="term" value="C:phosphatidylinositol 3-kinase complex, class III, type II"/>
    <property type="evidence" value="ECO:0007669"/>
    <property type="project" value="TreeGrafter"/>
</dbReference>
<evidence type="ECO:0000256" key="1">
    <source>
        <dbReference type="SAM" id="MobiDB-lite"/>
    </source>
</evidence>
<dbReference type="PANTHER" id="PTHR17583">
    <property type="entry name" value="PHOSPHOINOSITIDE 3-KINASE REGULATORY SUBUNIT 4"/>
    <property type="match status" value="1"/>
</dbReference>
<dbReference type="Proteomes" id="UP000887564">
    <property type="component" value="Unplaced"/>
</dbReference>
<dbReference type="WBParaSite" id="PEQ_0000304101-mRNA-1">
    <property type="protein sequence ID" value="PEQ_0000304101-mRNA-1"/>
    <property type="gene ID" value="PEQ_0000304101"/>
</dbReference>
<evidence type="ECO:0000313" key="2">
    <source>
        <dbReference type="Proteomes" id="UP000887564"/>
    </source>
</evidence>
<accession>A0A914RE68</accession>
<reference evidence="3" key="1">
    <citation type="submission" date="2022-11" db="UniProtKB">
        <authorList>
            <consortium name="WormBaseParasite"/>
        </authorList>
    </citation>
    <scope>IDENTIFICATION</scope>
</reference>
<name>A0A914RE68_PAREQ</name>
<sequence length="228" mass="25785">MNKLYFINVRGGNDASLLDGVMLDKSWYNPTYFSSSDDPSYFTFFFDTSRRMSCYLAPERLQPSQELNLYAKLPGEFLDVSKDLTHAMDVFSLGCILVELFTDGQCPFSHEQLIKFKATTERNASHGRANAEQESGKETSSFSIGSSIGSSKFHIDENISRGHQRRLNTMINGNGLQKYAPSLFPPIFEHFLYNYMNAFRPKCLQPSVSVEEPSQSFISMDSDDVVAK</sequence>
<dbReference type="InterPro" id="IPR045162">
    <property type="entry name" value="Vps15-like"/>
</dbReference>